<comment type="subcellular location">
    <subcellularLocation>
        <location evidence="1">Cell membrane</location>
        <topology evidence="1">Single-pass membrane protein</topology>
    </subcellularLocation>
</comment>
<reference evidence="11" key="1">
    <citation type="submission" date="2018-05" db="EMBL/GenBank/DDBJ databases">
        <authorList>
            <person name="Strepis N."/>
        </authorList>
    </citation>
    <scope>NUCLEOTIDE SEQUENCE [LARGE SCALE GENOMIC DNA]</scope>
</reference>
<dbReference type="RefSeq" id="WP_119092783.1">
    <property type="nucleotide sequence ID" value="NZ_UNRR01000012.1"/>
</dbReference>
<sequence length="274" mass="29634">MSKRRKRGAESGGGAPEWMTTFSDLMTLLLTFFILLYSFSSVSNDKFMKAAGSLSDSFVGSGQKSILTGGQWIPEKNDHAASGDSASLSEAEEATVQAVKAEAARAESLAAESQTMIAVDPEVVKMYQEVIDFVEKNGLSEEISLSMDADGVYMNVKAAILFTPGSAVITESGTAALQKVAELIGNFENKIMIEGHTDNVPHHDQKFESNWELSAGRALAVLRHLAEQQNIDPARLAAVGYGEYNPLVPNDTAEQRAENRRVNIVLVYEPEGAE</sequence>
<keyword evidence="6 7" id="KW-0472">Membrane</keyword>
<evidence type="ECO:0000256" key="6">
    <source>
        <dbReference type="ARBA" id="ARBA00023136"/>
    </source>
</evidence>
<dbReference type="InterPro" id="IPR006665">
    <property type="entry name" value="OmpA-like"/>
</dbReference>
<dbReference type="PROSITE" id="PS51123">
    <property type="entry name" value="OMPA_2"/>
    <property type="match status" value="1"/>
</dbReference>
<dbReference type="Gene3D" id="3.30.1330.60">
    <property type="entry name" value="OmpA-like domain"/>
    <property type="match status" value="1"/>
</dbReference>
<dbReference type="SUPFAM" id="SSF103088">
    <property type="entry name" value="OmpA-like"/>
    <property type="match status" value="1"/>
</dbReference>
<feature type="domain" description="OmpA-like" evidence="9">
    <location>
        <begin position="149"/>
        <end position="270"/>
    </location>
</feature>
<dbReference type="PANTHER" id="PTHR30329:SF21">
    <property type="entry name" value="LIPOPROTEIN YIAD-RELATED"/>
    <property type="match status" value="1"/>
</dbReference>
<dbReference type="Proteomes" id="UP000262072">
    <property type="component" value="Unassembled WGS sequence"/>
</dbReference>
<evidence type="ECO:0000313" key="10">
    <source>
        <dbReference type="EMBL" id="SYZ78135.1"/>
    </source>
</evidence>
<dbReference type="InterPro" id="IPR050330">
    <property type="entry name" value="Bact_OuterMem_StrucFunc"/>
</dbReference>
<name>A0A383TDA0_9LACT</name>
<keyword evidence="3" id="KW-1003">Cell membrane</keyword>
<accession>A0A383TDA0</accession>
<dbReference type="CDD" id="cd07185">
    <property type="entry name" value="OmpA_C-like"/>
    <property type="match status" value="1"/>
</dbReference>
<dbReference type="AlphaFoldDB" id="A0A383TDA0"/>
<evidence type="ECO:0000313" key="11">
    <source>
        <dbReference type="Proteomes" id="UP000262072"/>
    </source>
</evidence>
<gene>
    <name evidence="10" type="ORF">TART1_0913</name>
</gene>
<evidence type="ECO:0000256" key="3">
    <source>
        <dbReference type="ARBA" id="ARBA00022475"/>
    </source>
</evidence>
<dbReference type="InterPro" id="IPR036737">
    <property type="entry name" value="OmpA-like_sf"/>
</dbReference>
<keyword evidence="5 8" id="KW-1133">Transmembrane helix</keyword>
<dbReference type="GO" id="GO:0005886">
    <property type="term" value="C:plasma membrane"/>
    <property type="evidence" value="ECO:0007669"/>
    <property type="project" value="UniProtKB-SubCell"/>
</dbReference>
<evidence type="ECO:0000256" key="1">
    <source>
        <dbReference type="ARBA" id="ARBA00004162"/>
    </source>
</evidence>
<evidence type="ECO:0000256" key="8">
    <source>
        <dbReference type="SAM" id="Phobius"/>
    </source>
</evidence>
<proteinExistence type="inferred from homology"/>
<dbReference type="Pfam" id="PF00691">
    <property type="entry name" value="OmpA"/>
    <property type="match status" value="1"/>
</dbReference>
<evidence type="ECO:0000256" key="2">
    <source>
        <dbReference type="ARBA" id="ARBA00008914"/>
    </source>
</evidence>
<dbReference type="Pfam" id="PF13677">
    <property type="entry name" value="MotB_plug"/>
    <property type="match status" value="1"/>
</dbReference>
<feature type="transmembrane region" description="Helical" evidence="8">
    <location>
        <begin position="21"/>
        <end position="39"/>
    </location>
</feature>
<dbReference type="InterPro" id="IPR025713">
    <property type="entry name" value="MotB-like_N_dom"/>
</dbReference>
<dbReference type="PANTHER" id="PTHR30329">
    <property type="entry name" value="STATOR ELEMENT OF FLAGELLAR MOTOR COMPLEX"/>
    <property type="match status" value="1"/>
</dbReference>
<evidence type="ECO:0000259" key="9">
    <source>
        <dbReference type="PROSITE" id="PS51123"/>
    </source>
</evidence>
<evidence type="ECO:0000256" key="7">
    <source>
        <dbReference type="PROSITE-ProRule" id="PRU00473"/>
    </source>
</evidence>
<protein>
    <submittedName>
        <fullName evidence="10">Membrane motb of proton-channel complex mota/motb</fullName>
    </submittedName>
</protein>
<dbReference type="OrthoDB" id="9815217at2"/>
<comment type="similarity">
    <text evidence="2">Belongs to the MotB family.</text>
</comment>
<keyword evidence="4 8" id="KW-0812">Transmembrane</keyword>
<dbReference type="EMBL" id="UNRR01000012">
    <property type="protein sequence ID" value="SYZ78135.1"/>
    <property type="molecule type" value="Genomic_DNA"/>
</dbReference>
<organism evidence="10 11">
    <name type="scientific">Trichococcus shcherbakoviae</name>
    <dbReference type="NCBI Taxonomy" id="2094020"/>
    <lineage>
        <taxon>Bacteria</taxon>
        <taxon>Bacillati</taxon>
        <taxon>Bacillota</taxon>
        <taxon>Bacilli</taxon>
        <taxon>Lactobacillales</taxon>
        <taxon>Carnobacteriaceae</taxon>
        <taxon>Trichococcus</taxon>
    </lineage>
</organism>
<evidence type="ECO:0000256" key="5">
    <source>
        <dbReference type="ARBA" id="ARBA00022989"/>
    </source>
</evidence>
<evidence type="ECO:0000256" key="4">
    <source>
        <dbReference type="ARBA" id="ARBA00022692"/>
    </source>
</evidence>